<dbReference type="EMBL" id="FN654532">
    <property type="protein sequence ID" value="CBY34680.1"/>
    <property type="molecule type" value="Genomic_DNA"/>
</dbReference>
<feature type="region of interest" description="Disordered" evidence="1">
    <location>
        <begin position="1"/>
        <end position="20"/>
    </location>
</feature>
<dbReference type="Proteomes" id="UP000011014">
    <property type="component" value="Unassembled WGS sequence"/>
</dbReference>
<feature type="compositionally biased region" description="Basic and acidic residues" evidence="1">
    <location>
        <begin position="71"/>
        <end position="80"/>
    </location>
</feature>
<dbReference type="AlphaFoldDB" id="E4YGQ6"/>
<reference evidence="2" key="1">
    <citation type="journal article" date="2010" name="Science">
        <title>Plasticity of animal genome architecture unmasked by rapid evolution of a pelagic tunicate.</title>
        <authorList>
            <person name="Denoeud F."/>
            <person name="Henriet S."/>
            <person name="Mungpakdee S."/>
            <person name="Aury J.M."/>
            <person name="Da Silva C."/>
            <person name="Brinkmann H."/>
            <person name="Mikhaleva J."/>
            <person name="Olsen L.C."/>
            <person name="Jubin C."/>
            <person name="Canestro C."/>
            <person name="Bouquet J.M."/>
            <person name="Danks G."/>
            <person name="Poulain J."/>
            <person name="Campsteijn C."/>
            <person name="Adamski M."/>
            <person name="Cross I."/>
            <person name="Yadetie F."/>
            <person name="Muffato M."/>
            <person name="Louis A."/>
            <person name="Butcher S."/>
            <person name="Tsagkogeorga G."/>
            <person name="Konrad A."/>
            <person name="Singh S."/>
            <person name="Jensen M.F."/>
            <person name="Cong E.H."/>
            <person name="Eikeseth-Otteraa H."/>
            <person name="Noel B."/>
            <person name="Anthouard V."/>
            <person name="Porcel B.M."/>
            <person name="Kachouri-Lafond R."/>
            <person name="Nishino A."/>
            <person name="Ugolini M."/>
            <person name="Chourrout P."/>
            <person name="Nishida H."/>
            <person name="Aasland R."/>
            <person name="Huzurbazar S."/>
            <person name="Westhof E."/>
            <person name="Delsuc F."/>
            <person name="Lehrach H."/>
            <person name="Reinhardt R."/>
            <person name="Weissenbach J."/>
            <person name="Roy S.W."/>
            <person name="Artiguenave F."/>
            <person name="Postlethwait J.H."/>
            <person name="Manak J.R."/>
            <person name="Thompson E.M."/>
            <person name="Jaillon O."/>
            <person name="Du Pasquier L."/>
            <person name="Boudinot P."/>
            <person name="Liberles D.A."/>
            <person name="Volff J.N."/>
            <person name="Philippe H."/>
            <person name="Lenhard B."/>
            <person name="Roest Crollius H."/>
            <person name="Wincker P."/>
            <person name="Chourrout D."/>
        </authorList>
    </citation>
    <scope>NUCLEOTIDE SEQUENCE [LARGE SCALE GENOMIC DNA]</scope>
</reference>
<evidence type="ECO:0000313" key="2">
    <source>
        <dbReference type="EMBL" id="CBY34680.1"/>
    </source>
</evidence>
<feature type="region of interest" description="Disordered" evidence="1">
    <location>
        <begin position="48"/>
        <end position="86"/>
    </location>
</feature>
<evidence type="ECO:0000256" key="1">
    <source>
        <dbReference type="SAM" id="MobiDB-lite"/>
    </source>
</evidence>
<protein>
    <submittedName>
        <fullName evidence="2">Uncharacterized protein</fullName>
    </submittedName>
</protein>
<sequence length="207" mass="23537">MQGSSSVPPFSPMADNYSGLEDDDAWETILEGSTLSIIADEVETLANGVDEELSETPGPSKRRKVSPTHNDCTDSDHDENSGNESHSDYSFFCNETLDPVPFERAIKFRQNIKLAQPWSTPRPKIARGEANTNWNIRVRRADGTWGMTTRLTDPKNLFVDRRPPYPVELPSDPLTRCMRRIEVSLDIHKSNQENFEQELNRFLLLTI</sequence>
<name>E4YGQ6_OIKDI</name>
<gene>
    <name evidence="2" type="ORF">GSOID_T00024711001</name>
</gene>
<organism evidence="2">
    <name type="scientific">Oikopleura dioica</name>
    <name type="common">Tunicate</name>
    <dbReference type="NCBI Taxonomy" id="34765"/>
    <lineage>
        <taxon>Eukaryota</taxon>
        <taxon>Metazoa</taxon>
        <taxon>Chordata</taxon>
        <taxon>Tunicata</taxon>
        <taxon>Appendicularia</taxon>
        <taxon>Copelata</taxon>
        <taxon>Oikopleuridae</taxon>
        <taxon>Oikopleura</taxon>
    </lineage>
</organism>
<accession>E4YGQ6</accession>
<proteinExistence type="predicted"/>